<feature type="domain" description="DUF2314" evidence="1">
    <location>
        <begin position="1"/>
        <end position="137"/>
    </location>
</feature>
<dbReference type="AlphaFoldDB" id="A0A2S8GA40"/>
<dbReference type="InterPro" id="IPR018756">
    <property type="entry name" value="DUF2314"/>
</dbReference>
<protein>
    <recommendedName>
        <fullName evidence="1">DUF2314 domain-containing protein</fullName>
    </recommendedName>
</protein>
<dbReference type="SUPFAM" id="SSF48403">
    <property type="entry name" value="Ankyrin repeat"/>
    <property type="match status" value="1"/>
</dbReference>
<evidence type="ECO:0000259" key="1">
    <source>
        <dbReference type="Pfam" id="PF10077"/>
    </source>
</evidence>
<dbReference type="OrthoDB" id="6571369at2"/>
<dbReference type="EMBL" id="PUIA01000003">
    <property type="protein sequence ID" value="PQO41303.1"/>
    <property type="molecule type" value="Genomic_DNA"/>
</dbReference>
<sequence length="270" mass="30275">MVAAAEKARQTFKYFWRELSWERRRIIPGLEIAAVKATFEDPPEFRTDDPSELEKEHMWLMDVDYDGKYLSGTLINSPHSLKSVKEGDQVKVPGKQICDWMYVVFGKVYGGFTIDLMRSRMPAGERRAHDNAWGFDFGQVGVVNLVPPGYIGEEAPKQGFFSKLFGGAAKEEQQDYAKVANHEHPMSVNMRPSFEEALSGSPEMLNEPDDKGFTFLHQLALAGSFDGVDVCLINGADPKRPAENGMTPYMLAKSLGWKKVMKRLEETGGA</sequence>
<reference evidence="2 3" key="1">
    <citation type="submission" date="2018-02" db="EMBL/GenBank/DDBJ databases">
        <title>Comparative genomes isolates from brazilian mangrove.</title>
        <authorList>
            <person name="Araujo J.E."/>
            <person name="Taketani R.G."/>
            <person name="Silva M.C.P."/>
            <person name="Loureco M.V."/>
            <person name="Andreote F.D."/>
        </authorList>
    </citation>
    <scope>NUCLEOTIDE SEQUENCE [LARGE SCALE GENOMIC DNA]</scope>
    <source>
        <strain evidence="2 3">HEX-2 MGV</strain>
    </source>
</reference>
<proteinExistence type="predicted"/>
<organism evidence="2 3">
    <name type="scientific">Blastopirellula marina</name>
    <dbReference type="NCBI Taxonomy" id="124"/>
    <lineage>
        <taxon>Bacteria</taxon>
        <taxon>Pseudomonadati</taxon>
        <taxon>Planctomycetota</taxon>
        <taxon>Planctomycetia</taxon>
        <taxon>Pirellulales</taxon>
        <taxon>Pirellulaceae</taxon>
        <taxon>Blastopirellula</taxon>
    </lineage>
</organism>
<dbReference type="Proteomes" id="UP000240009">
    <property type="component" value="Unassembled WGS sequence"/>
</dbReference>
<dbReference type="Pfam" id="PF10077">
    <property type="entry name" value="DUF2314"/>
    <property type="match status" value="1"/>
</dbReference>
<gene>
    <name evidence="2" type="ORF">C5Y96_00595</name>
</gene>
<evidence type="ECO:0000313" key="2">
    <source>
        <dbReference type="EMBL" id="PQO41303.1"/>
    </source>
</evidence>
<dbReference type="Gene3D" id="1.25.40.20">
    <property type="entry name" value="Ankyrin repeat-containing domain"/>
    <property type="match status" value="1"/>
</dbReference>
<accession>A0A2S8GA40</accession>
<evidence type="ECO:0000313" key="3">
    <source>
        <dbReference type="Proteomes" id="UP000240009"/>
    </source>
</evidence>
<comment type="caution">
    <text evidence="2">The sequence shown here is derived from an EMBL/GenBank/DDBJ whole genome shotgun (WGS) entry which is preliminary data.</text>
</comment>
<dbReference type="InterPro" id="IPR036770">
    <property type="entry name" value="Ankyrin_rpt-contain_sf"/>
</dbReference>
<name>A0A2S8GA40_9BACT</name>